<dbReference type="Gramene" id="TraesCSU02G126300.1">
    <property type="protein sequence ID" value="TraesCSU02G126300.1"/>
    <property type="gene ID" value="TraesCSU02G126300"/>
</dbReference>
<dbReference type="AlphaFoldDB" id="A0A3B6UB81"/>
<dbReference type="RefSeq" id="XP_044378573.1">
    <property type="nucleotide sequence ID" value="XM_044522638.1"/>
</dbReference>
<dbReference type="OMA" id="ILSCEME"/>
<dbReference type="EnsemblPlants" id="TraesCSU02G126300.1">
    <property type="protein sequence ID" value="TraesCSU02G126300.1"/>
    <property type="gene ID" value="TraesCSU02G126300"/>
</dbReference>
<reference evidence="2" key="1">
    <citation type="submission" date="2018-08" db="EMBL/GenBank/DDBJ databases">
        <authorList>
            <person name="Rossello M."/>
        </authorList>
    </citation>
    <scope>NUCLEOTIDE SEQUENCE [LARGE SCALE GENOMIC DNA]</scope>
    <source>
        <strain evidence="2">cv. Chinese Spring</strain>
    </source>
</reference>
<reference evidence="2" key="2">
    <citation type="submission" date="2018-10" db="UniProtKB">
        <authorList>
            <consortium name="EnsemblPlants"/>
        </authorList>
    </citation>
    <scope>IDENTIFICATION</scope>
</reference>
<dbReference type="PANTHER" id="PTHR33065:SF220">
    <property type="entry name" value="DUF6598 DOMAIN-CONTAINING PROTEIN"/>
    <property type="match status" value="1"/>
</dbReference>
<dbReference type="Gramene" id="TraesCLE_scaffold_050800_01G000100.1">
    <property type="protein sequence ID" value="TraesCLE_scaffold_050800_01G000100.1"/>
    <property type="gene ID" value="TraesCLE_scaffold_050800_01G000100"/>
</dbReference>
<feature type="domain" description="DUF6598" evidence="1">
    <location>
        <begin position="94"/>
        <end position="353"/>
    </location>
</feature>
<dbReference type="PANTHER" id="PTHR33065">
    <property type="entry name" value="OS07G0486400 PROTEIN"/>
    <property type="match status" value="1"/>
</dbReference>
<dbReference type="Proteomes" id="UP000019116">
    <property type="component" value="Chromosome Un"/>
</dbReference>
<name>A0A3B6UB81_WHEAT</name>
<organism evidence="2">
    <name type="scientific">Triticum aestivum</name>
    <name type="common">Wheat</name>
    <dbReference type="NCBI Taxonomy" id="4565"/>
    <lineage>
        <taxon>Eukaryota</taxon>
        <taxon>Viridiplantae</taxon>
        <taxon>Streptophyta</taxon>
        <taxon>Embryophyta</taxon>
        <taxon>Tracheophyta</taxon>
        <taxon>Spermatophyta</taxon>
        <taxon>Magnoliopsida</taxon>
        <taxon>Liliopsida</taxon>
        <taxon>Poales</taxon>
        <taxon>Poaceae</taxon>
        <taxon>BOP clade</taxon>
        <taxon>Pooideae</taxon>
        <taxon>Triticodae</taxon>
        <taxon>Triticeae</taxon>
        <taxon>Triticinae</taxon>
        <taxon>Triticum</taxon>
    </lineage>
</organism>
<dbReference type="OrthoDB" id="586448at2759"/>
<keyword evidence="3" id="KW-1185">Reference proteome</keyword>
<dbReference type="InterPro" id="IPR046533">
    <property type="entry name" value="DUF6598"/>
</dbReference>
<dbReference type="Gramene" id="TraesLDM6B03G03624220.1">
    <property type="protein sequence ID" value="TraesLDM6B03G03624220.1"/>
    <property type="gene ID" value="TraesLDM6B03G03624220"/>
</dbReference>
<dbReference type="Gramene" id="TraesROB_scaffold_012045_01G001000.1">
    <property type="protein sequence ID" value="TraesROB_scaffold_012045_01G001000.1"/>
    <property type="gene ID" value="TraesROB_scaffold_012045_01G001000"/>
</dbReference>
<gene>
    <name evidence="2" type="primary">LOC123100756</name>
</gene>
<evidence type="ECO:0000313" key="2">
    <source>
        <dbReference type="EnsemblPlants" id="TraesCSU02G126300.1"/>
    </source>
</evidence>
<evidence type="ECO:0000259" key="1">
    <source>
        <dbReference type="Pfam" id="PF20241"/>
    </source>
</evidence>
<sequence>MATRMSKEELAAYQPRPGVRCEKAAAEFLARRKKEMESEPEESRTDLNAYEAGLYRVFWEQMFGKDGGSYEDITMIPPMAFTDRGCKFADLQSTIQIFSIKVKETTGGLKWPLDVYGMVAVRDVVDHNLNVIFHRERDNCQIITTEDPYLALTGPTRAVVVSVHPIYFDVDLKVKGDTKSEDKDLSFLAACYSSNGPWGSCLFDRAWTSKLSTLKFTFGHLVHSVEATVSVKLIGGTWPHGYRGVFTAETSGIPGKAMLLLDSYDGKLPMDVDGRVKLSRRVVCVEYVQPLDELGRANLRVSVEAVYIKGKDNDENVKGKKDNVKFGVDFLPKKRGRSRQMIEILSCEMEVNVVWSLMSTFKSSYKKAIASHLESLSLI</sequence>
<accession>A0A3B6UB81</accession>
<evidence type="ECO:0000313" key="3">
    <source>
        <dbReference type="Proteomes" id="UP000019116"/>
    </source>
</evidence>
<dbReference type="Gramene" id="TraesCAD_scaffold_002795_01G000100.1">
    <property type="protein sequence ID" value="TraesCAD_scaffold_002795_01G000100.1"/>
    <property type="gene ID" value="TraesCAD_scaffold_002795_01G000100"/>
</dbReference>
<dbReference type="Gramene" id="TraesJAG1D03G00574730.1">
    <property type="protein sequence ID" value="TraesJAG1D03G00574730.1"/>
    <property type="gene ID" value="TraesJAG1D03G00574730"/>
</dbReference>
<proteinExistence type="predicted"/>
<protein>
    <recommendedName>
        <fullName evidence="1">DUF6598 domain-containing protein</fullName>
    </recommendedName>
</protein>
<dbReference type="Gramene" id="TraesPARA_EIv1.0_1499860.1">
    <property type="protein sequence ID" value="TraesPARA_EIv1.0_1499860.1.CDS"/>
    <property type="gene ID" value="TraesPARA_EIv1.0_1499860"/>
</dbReference>
<dbReference type="Pfam" id="PF20241">
    <property type="entry name" value="DUF6598"/>
    <property type="match status" value="1"/>
</dbReference>
<dbReference type="Gramene" id="TraesWEE_scaffold_009794_01G000100.1">
    <property type="protein sequence ID" value="TraesWEE_scaffold_009794_01G000100.1"/>
    <property type="gene ID" value="TraesWEE_scaffold_009794_01G000100"/>
</dbReference>
<dbReference type="GeneID" id="123100756"/>